<dbReference type="InterPro" id="IPR050258">
    <property type="entry name" value="Leguminous_Lectin"/>
</dbReference>
<keyword evidence="2" id="KW-0430">Lectin</keyword>
<feature type="transmembrane region" description="Helical" evidence="3">
    <location>
        <begin position="289"/>
        <end position="314"/>
    </location>
</feature>
<evidence type="ECO:0000313" key="6">
    <source>
        <dbReference type="EMBL" id="KAH7553785.1"/>
    </source>
</evidence>
<evidence type="ECO:0000256" key="4">
    <source>
        <dbReference type="SAM" id="SignalP"/>
    </source>
</evidence>
<proteinExistence type="inferred from homology"/>
<dbReference type="Proteomes" id="UP000827721">
    <property type="component" value="Unassembled WGS sequence"/>
</dbReference>
<dbReference type="PANTHER" id="PTHR32401">
    <property type="entry name" value="CONCANAVALIN A-LIKE LECTIN FAMILY PROTEIN"/>
    <property type="match status" value="1"/>
</dbReference>
<dbReference type="CDD" id="cd06899">
    <property type="entry name" value="lectin_legume_LecRK_Arcelin_ConA"/>
    <property type="match status" value="1"/>
</dbReference>
<evidence type="ECO:0000313" key="7">
    <source>
        <dbReference type="Proteomes" id="UP000827721"/>
    </source>
</evidence>
<evidence type="ECO:0000256" key="2">
    <source>
        <dbReference type="ARBA" id="ARBA00022734"/>
    </source>
</evidence>
<keyword evidence="7" id="KW-1185">Reference proteome</keyword>
<comment type="caution">
    <text evidence="6">The sequence shown here is derived from an EMBL/GenBank/DDBJ whole genome shotgun (WGS) entry which is preliminary data.</text>
</comment>
<dbReference type="SUPFAM" id="SSF49899">
    <property type="entry name" value="Concanavalin A-like lectins/glucanases"/>
    <property type="match status" value="1"/>
</dbReference>
<comment type="similarity">
    <text evidence="1">Belongs to the leguminous lectin family.</text>
</comment>
<feature type="signal peptide" evidence="4">
    <location>
        <begin position="1"/>
        <end position="24"/>
    </location>
</feature>
<protein>
    <recommendedName>
        <fullName evidence="5">Legume lectin domain-containing protein</fullName>
    </recommendedName>
</protein>
<sequence>MAAFFMSKYFTALTLLIFHFKVLAADPSSSFSFKSFDKDPSFESSIALYGDAKLVNGGYSVQLTNSASSNAGRVVYKKPIKLVEGNPRKLASFSTNFSFSMSNESGDGLAFVMVPSGFRFSELGNGSFGFSMGREKSKFRVVTVEFDTSRDAKYGDLNENHVGSLLSIKVGNVSSHNMLLNSGKKLNSWIDYEASSTRLEVRLSHSGDIKPVDPLVSYPIDLSKIWNGEEVFLGLSSSNGNSTQMCYVYSWSFKLRHVPHWMHSQPLDPKAFAKNTKTPPVVPKQSDCLLRVLAALIVGTSCGALGASVVLYLWTIFANRRPVVPEECAVHPVDYEYKKFNIVVDKAVEHDGKK</sequence>
<evidence type="ECO:0000256" key="1">
    <source>
        <dbReference type="ARBA" id="ARBA00007606"/>
    </source>
</evidence>
<keyword evidence="3" id="KW-0472">Membrane</keyword>
<feature type="chain" id="PRO_5045440027" description="Legume lectin domain-containing protein" evidence="4">
    <location>
        <begin position="25"/>
        <end position="354"/>
    </location>
</feature>
<dbReference type="InterPro" id="IPR013320">
    <property type="entry name" value="ConA-like_dom_sf"/>
</dbReference>
<keyword evidence="4" id="KW-0732">Signal</keyword>
<keyword evidence="3" id="KW-1133">Transmembrane helix</keyword>
<dbReference type="PANTHER" id="PTHR32401:SF16">
    <property type="entry name" value="CONCANAVALIN A-LIKE LECTIN FAMILY PROTEIN"/>
    <property type="match status" value="1"/>
</dbReference>
<dbReference type="EMBL" id="JAFEMO010000012">
    <property type="protein sequence ID" value="KAH7553785.1"/>
    <property type="molecule type" value="Genomic_DNA"/>
</dbReference>
<reference evidence="6 7" key="1">
    <citation type="submission" date="2021-02" db="EMBL/GenBank/DDBJ databases">
        <title>Plant Genome Project.</title>
        <authorList>
            <person name="Zhang R.-G."/>
        </authorList>
    </citation>
    <scope>NUCLEOTIDE SEQUENCE [LARGE SCALE GENOMIC DNA]</scope>
    <source>
        <tissue evidence="6">Leaves</tissue>
    </source>
</reference>
<feature type="domain" description="Legume lectin" evidence="5">
    <location>
        <begin position="29"/>
        <end position="266"/>
    </location>
</feature>
<dbReference type="Pfam" id="PF00139">
    <property type="entry name" value="Lectin_legB"/>
    <property type="match status" value="1"/>
</dbReference>
<dbReference type="PROSITE" id="PS00307">
    <property type="entry name" value="LECTIN_LEGUME_BETA"/>
    <property type="match status" value="1"/>
</dbReference>
<evidence type="ECO:0000256" key="3">
    <source>
        <dbReference type="SAM" id="Phobius"/>
    </source>
</evidence>
<keyword evidence="3" id="KW-0812">Transmembrane</keyword>
<dbReference type="Gene3D" id="2.60.120.200">
    <property type="match status" value="1"/>
</dbReference>
<dbReference type="InterPro" id="IPR019825">
    <property type="entry name" value="Lectin_legB_Mn/Ca_BS"/>
</dbReference>
<accession>A0ABQ8HBI7</accession>
<dbReference type="InterPro" id="IPR001220">
    <property type="entry name" value="Legume_lectin_dom"/>
</dbReference>
<organism evidence="6 7">
    <name type="scientific">Xanthoceras sorbifolium</name>
    <dbReference type="NCBI Taxonomy" id="99658"/>
    <lineage>
        <taxon>Eukaryota</taxon>
        <taxon>Viridiplantae</taxon>
        <taxon>Streptophyta</taxon>
        <taxon>Embryophyta</taxon>
        <taxon>Tracheophyta</taxon>
        <taxon>Spermatophyta</taxon>
        <taxon>Magnoliopsida</taxon>
        <taxon>eudicotyledons</taxon>
        <taxon>Gunneridae</taxon>
        <taxon>Pentapetalae</taxon>
        <taxon>rosids</taxon>
        <taxon>malvids</taxon>
        <taxon>Sapindales</taxon>
        <taxon>Sapindaceae</taxon>
        <taxon>Xanthoceroideae</taxon>
        <taxon>Xanthoceras</taxon>
    </lineage>
</organism>
<gene>
    <name evidence="6" type="ORF">JRO89_XS12G0056200</name>
</gene>
<name>A0ABQ8HBI7_9ROSI</name>
<evidence type="ECO:0000259" key="5">
    <source>
        <dbReference type="Pfam" id="PF00139"/>
    </source>
</evidence>